<evidence type="ECO:0000256" key="3">
    <source>
        <dbReference type="ARBA" id="ARBA00022448"/>
    </source>
</evidence>
<evidence type="ECO:0000256" key="8">
    <source>
        <dbReference type="SAM" id="Phobius"/>
    </source>
</evidence>
<feature type="transmembrane region" description="Helical" evidence="8">
    <location>
        <begin position="36"/>
        <end position="54"/>
    </location>
</feature>
<dbReference type="PATRIC" id="fig|46224.3.peg.2083"/>
<organism evidence="9 10">
    <name type="scientific">Heyndrickxia sporothermodurans</name>
    <dbReference type="NCBI Taxonomy" id="46224"/>
    <lineage>
        <taxon>Bacteria</taxon>
        <taxon>Bacillati</taxon>
        <taxon>Bacillota</taxon>
        <taxon>Bacilli</taxon>
        <taxon>Bacillales</taxon>
        <taxon>Bacillaceae</taxon>
        <taxon>Heyndrickxia</taxon>
    </lineage>
</organism>
<keyword evidence="7 8" id="KW-0472">Membrane</keyword>
<reference evidence="9 10" key="1">
    <citation type="submission" date="2016-01" db="EMBL/GenBank/DDBJ databases">
        <title>Genome Sequences of Twelve Sporeforming Bacillus Species Isolated from Foods.</title>
        <authorList>
            <person name="Berendsen E.M."/>
            <person name="Wells-Bennik M.H."/>
            <person name="Krawcyk A.O."/>
            <person name="De Jong A."/>
            <person name="Holsappel S."/>
            <person name="Eijlander R.T."/>
            <person name="Kuipers O.P."/>
        </authorList>
    </citation>
    <scope>NUCLEOTIDE SEQUENCE [LARGE SCALE GENOMIC DNA]</scope>
    <source>
        <strain evidence="9 10">B4102</strain>
    </source>
</reference>
<feature type="transmembrane region" description="Helical" evidence="8">
    <location>
        <begin position="338"/>
        <end position="358"/>
    </location>
</feature>
<keyword evidence="10" id="KW-1185">Reference proteome</keyword>
<feature type="transmembrane region" description="Helical" evidence="8">
    <location>
        <begin position="190"/>
        <end position="208"/>
    </location>
</feature>
<feature type="transmembrane region" description="Helical" evidence="8">
    <location>
        <begin position="12"/>
        <end position="30"/>
    </location>
</feature>
<name>A0A150KJV2_9BACI</name>
<dbReference type="OrthoDB" id="1891864at2"/>
<dbReference type="GO" id="GO:0016020">
    <property type="term" value="C:membrane"/>
    <property type="evidence" value="ECO:0007669"/>
    <property type="project" value="UniProtKB-SubCell"/>
</dbReference>
<dbReference type="InterPro" id="IPR004761">
    <property type="entry name" value="Spore_GerAB"/>
</dbReference>
<dbReference type="GO" id="GO:0009847">
    <property type="term" value="P:spore germination"/>
    <property type="evidence" value="ECO:0007669"/>
    <property type="project" value="InterPro"/>
</dbReference>
<feature type="transmembrane region" description="Helical" evidence="8">
    <location>
        <begin position="215"/>
        <end position="238"/>
    </location>
</feature>
<accession>A0A150KJV2</accession>
<dbReference type="RefSeq" id="WP_066235945.1">
    <property type="nucleotide sequence ID" value="NZ_LQYN01000169.1"/>
</dbReference>
<dbReference type="STRING" id="46224.B4102_0941"/>
<evidence type="ECO:0000256" key="2">
    <source>
        <dbReference type="ARBA" id="ARBA00007998"/>
    </source>
</evidence>
<evidence type="ECO:0000313" key="9">
    <source>
        <dbReference type="EMBL" id="KYC84210.1"/>
    </source>
</evidence>
<evidence type="ECO:0000256" key="1">
    <source>
        <dbReference type="ARBA" id="ARBA00004141"/>
    </source>
</evidence>
<keyword evidence="3" id="KW-0813">Transport</keyword>
<gene>
    <name evidence="9" type="ORF">B4102_0941</name>
</gene>
<feature type="transmembrane region" description="Helical" evidence="8">
    <location>
        <begin position="269"/>
        <end position="294"/>
    </location>
</feature>
<dbReference type="PANTHER" id="PTHR34975">
    <property type="entry name" value="SPORE GERMINATION PROTEIN A2"/>
    <property type="match status" value="1"/>
</dbReference>
<feature type="transmembrane region" description="Helical" evidence="8">
    <location>
        <begin position="306"/>
        <end position="326"/>
    </location>
</feature>
<dbReference type="PANTHER" id="PTHR34975:SF2">
    <property type="entry name" value="SPORE GERMINATION PROTEIN A2"/>
    <property type="match status" value="1"/>
</dbReference>
<dbReference type="AlphaFoldDB" id="A0A150KJV2"/>
<evidence type="ECO:0000256" key="4">
    <source>
        <dbReference type="ARBA" id="ARBA00022544"/>
    </source>
</evidence>
<dbReference type="Proteomes" id="UP000075666">
    <property type="component" value="Unassembled WGS sequence"/>
</dbReference>
<comment type="subcellular location">
    <subcellularLocation>
        <location evidence="1">Membrane</location>
        <topology evidence="1">Multi-pass membrane protein</topology>
    </subcellularLocation>
</comment>
<keyword evidence="4" id="KW-0309">Germination</keyword>
<dbReference type="Pfam" id="PF03845">
    <property type="entry name" value="Spore_permease"/>
    <property type="match status" value="1"/>
</dbReference>
<feature type="transmembrane region" description="Helical" evidence="8">
    <location>
        <begin position="113"/>
        <end position="131"/>
    </location>
</feature>
<keyword evidence="5 8" id="KW-0812">Transmembrane</keyword>
<evidence type="ECO:0000256" key="7">
    <source>
        <dbReference type="ARBA" id="ARBA00023136"/>
    </source>
</evidence>
<sequence length="372" mass="41834">MEKVKITPIQLFVLYVLFEHGSALVISLGTDAKQDAWLSILIGMLGGLFLYYIYYRLYQFYPGKPLTSYAQEIIGSFFGKLVAFLYILYFLYLSSRVLRDFGELLSTFAYPNSPLFIINTIMILAIMYAVHKGIEVLARTGELLFAFLYFLAITGFLLVIISGLIDLNQLKPILEEGIVRILDVAFKQTVYVPFGEMIAFTMILPYLNTPSKAKIVGFSAIILSGINLALTMAVNIAVNGINLVSRSTFPLLTTIQRIEVASFLERLDVFFMLAVIIGGFFKISVFFYVGLIGTADLFKLKNHKKLVFPIGLIILILSMSIASSFAEHMKEGLVIVPIYLHIPFQVIIPIMLLMVAFLKHFIQNKKKHNISG</sequence>
<evidence type="ECO:0000256" key="5">
    <source>
        <dbReference type="ARBA" id="ARBA00022692"/>
    </source>
</evidence>
<feature type="transmembrane region" description="Helical" evidence="8">
    <location>
        <begin position="143"/>
        <end position="165"/>
    </location>
</feature>
<keyword evidence="6 8" id="KW-1133">Transmembrane helix</keyword>
<evidence type="ECO:0000256" key="6">
    <source>
        <dbReference type="ARBA" id="ARBA00022989"/>
    </source>
</evidence>
<protein>
    <submittedName>
        <fullName evidence="9">Uncharacterized protein</fullName>
    </submittedName>
</protein>
<proteinExistence type="inferred from homology"/>
<comment type="similarity">
    <text evidence="2">Belongs to the amino acid-polyamine-organocation (APC) superfamily. Spore germination protein (SGP) (TC 2.A.3.9) family.</text>
</comment>
<evidence type="ECO:0000313" key="10">
    <source>
        <dbReference type="Proteomes" id="UP000075666"/>
    </source>
</evidence>
<feature type="transmembrane region" description="Helical" evidence="8">
    <location>
        <begin position="74"/>
        <end position="93"/>
    </location>
</feature>
<dbReference type="NCBIfam" id="TIGR00912">
    <property type="entry name" value="2A0309"/>
    <property type="match status" value="1"/>
</dbReference>
<dbReference type="EMBL" id="LQYN01000169">
    <property type="protein sequence ID" value="KYC84210.1"/>
    <property type="molecule type" value="Genomic_DNA"/>
</dbReference>
<comment type="caution">
    <text evidence="9">The sequence shown here is derived from an EMBL/GenBank/DDBJ whole genome shotgun (WGS) entry which is preliminary data.</text>
</comment>